<keyword evidence="3" id="KW-1185">Reference proteome</keyword>
<sequence>MNQGTQGYINQSKHISLKWALIGVLSFMMVYLAGILIMGSQKSYFTIVAVLLILPTAQRASQYFAYSPYKSVSTDLVDALSLQTYKALFELLIIRAKATYFLDAVLMSDTHVLILCLPNKKYKQDHNVIRQSIQHMLKDKGIQVTVLSYDKISDMMDVLKTLENESEITNSKYIESIERALLQNGM</sequence>
<dbReference type="AlphaFoldDB" id="A0A3P7RYS6"/>
<feature type="transmembrane region" description="Helical" evidence="1">
    <location>
        <begin position="20"/>
        <end position="38"/>
    </location>
</feature>
<accession>A0A3P7RYS6</accession>
<gene>
    <name evidence="2" type="ORF">PATL70BA_0090</name>
</gene>
<reference evidence="2 3" key="1">
    <citation type="submission" date="2018-09" db="EMBL/GenBank/DDBJ databases">
        <authorList>
            <person name="Postec A."/>
        </authorList>
    </citation>
    <scope>NUCLEOTIDE SEQUENCE [LARGE SCALE GENOMIC DNA]</scope>
    <source>
        <strain evidence="2">70B-A</strain>
    </source>
</reference>
<evidence type="ECO:0000313" key="3">
    <source>
        <dbReference type="Proteomes" id="UP000279029"/>
    </source>
</evidence>
<name>A0A3P7RYS6_9FIRM</name>
<protein>
    <submittedName>
        <fullName evidence="2">Uncharacterized protein</fullName>
    </submittedName>
</protein>
<evidence type="ECO:0000313" key="2">
    <source>
        <dbReference type="EMBL" id="VDN45929.1"/>
    </source>
</evidence>
<keyword evidence="1" id="KW-1133">Transmembrane helix</keyword>
<dbReference type="KEGG" id="cbar:PATL70BA_0090"/>
<evidence type="ECO:0000256" key="1">
    <source>
        <dbReference type="SAM" id="Phobius"/>
    </source>
</evidence>
<keyword evidence="1" id="KW-0812">Transmembrane</keyword>
<dbReference type="EMBL" id="LR130778">
    <property type="protein sequence ID" value="VDN45929.1"/>
    <property type="molecule type" value="Genomic_DNA"/>
</dbReference>
<dbReference type="Proteomes" id="UP000279029">
    <property type="component" value="Chromosome"/>
</dbReference>
<keyword evidence="1" id="KW-0472">Membrane</keyword>
<proteinExistence type="predicted"/>
<dbReference type="RefSeq" id="WP_125135518.1">
    <property type="nucleotide sequence ID" value="NZ_LR130778.1"/>
</dbReference>
<organism evidence="2 3">
    <name type="scientific">Petrocella atlantisensis</name>
    <dbReference type="NCBI Taxonomy" id="2173034"/>
    <lineage>
        <taxon>Bacteria</taxon>
        <taxon>Bacillati</taxon>
        <taxon>Bacillota</taxon>
        <taxon>Clostridia</taxon>
        <taxon>Lachnospirales</taxon>
        <taxon>Vallitaleaceae</taxon>
        <taxon>Petrocella</taxon>
    </lineage>
</organism>